<dbReference type="EMBL" id="NCKV01058216">
    <property type="protein sequence ID" value="RWS01141.1"/>
    <property type="molecule type" value="Genomic_DNA"/>
</dbReference>
<dbReference type="Pfam" id="PF05577">
    <property type="entry name" value="Peptidase_S28"/>
    <property type="match status" value="1"/>
</dbReference>
<keyword evidence="2 6" id="KW-0645">Protease</keyword>
<dbReference type="PANTHER" id="PTHR11010:SF117">
    <property type="entry name" value="SERINE PROTEASE 16"/>
    <property type="match status" value="1"/>
</dbReference>
<gene>
    <name evidence="6" type="ORF">B4U80_07593</name>
</gene>
<dbReference type="GO" id="GO:0070008">
    <property type="term" value="F:serine-type exopeptidase activity"/>
    <property type="evidence" value="ECO:0007669"/>
    <property type="project" value="InterPro"/>
</dbReference>
<dbReference type="VEuPathDB" id="VectorBase:LDEU014415"/>
<dbReference type="InterPro" id="IPR008758">
    <property type="entry name" value="Peptidase_S28"/>
</dbReference>
<evidence type="ECO:0000256" key="5">
    <source>
        <dbReference type="ARBA" id="ARBA00023180"/>
    </source>
</evidence>
<accession>A0A443QDQ9</accession>
<reference evidence="6 7" key="1">
    <citation type="journal article" date="2018" name="Gigascience">
        <title>Genomes of trombidid mites reveal novel predicted allergens and laterally-transferred genes associated with secondary metabolism.</title>
        <authorList>
            <person name="Dong X."/>
            <person name="Chaisiri K."/>
            <person name="Xia D."/>
            <person name="Armstrong S.D."/>
            <person name="Fang Y."/>
            <person name="Donnelly M.J."/>
            <person name="Kadowaki T."/>
            <person name="McGarry J.W."/>
            <person name="Darby A.C."/>
            <person name="Makepeace B.L."/>
        </authorList>
    </citation>
    <scope>NUCLEOTIDE SEQUENCE [LARGE SCALE GENOMIC DNA]</scope>
    <source>
        <strain evidence="6">UoL-UT</strain>
    </source>
</reference>
<feature type="non-terminal residue" evidence="6">
    <location>
        <position position="76"/>
    </location>
</feature>
<evidence type="ECO:0000256" key="1">
    <source>
        <dbReference type="ARBA" id="ARBA00011079"/>
    </source>
</evidence>
<name>A0A443QDQ9_9ACAR</name>
<keyword evidence="4" id="KW-0378">Hydrolase</keyword>
<dbReference type="GO" id="GO:0008239">
    <property type="term" value="F:dipeptidyl-peptidase activity"/>
    <property type="evidence" value="ECO:0007669"/>
    <property type="project" value="TreeGrafter"/>
</dbReference>
<feature type="non-terminal residue" evidence="6">
    <location>
        <position position="1"/>
    </location>
</feature>
<dbReference type="InterPro" id="IPR029058">
    <property type="entry name" value="AB_hydrolase_fold"/>
</dbReference>
<comment type="caution">
    <text evidence="6">The sequence shown here is derived from an EMBL/GenBank/DDBJ whole genome shotgun (WGS) entry which is preliminary data.</text>
</comment>
<evidence type="ECO:0000313" key="7">
    <source>
        <dbReference type="Proteomes" id="UP000288716"/>
    </source>
</evidence>
<evidence type="ECO:0000256" key="4">
    <source>
        <dbReference type="ARBA" id="ARBA00022801"/>
    </source>
</evidence>
<keyword evidence="5" id="KW-0325">Glycoprotein</keyword>
<dbReference type="OrthoDB" id="1735038at2759"/>
<keyword evidence="3" id="KW-0732">Signal</keyword>
<dbReference type="GO" id="GO:0006508">
    <property type="term" value="P:proteolysis"/>
    <property type="evidence" value="ECO:0007669"/>
    <property type="project" value="UniProtKB-KW"/>
</dbReference>
<comment type="similarity">
    <text evidence="1">Belongs to the peptidase S28 family.</text>
</comment>
<sequence>YGEYGIQLSNTVLPNGSIDPWHALGLLNYTYANSKSIFINGTAHCADNYPSSQLDSKELIQARNEISAYIGYVLSL</sequence>
<protein>
    <submittedName>
        <fullName evidence="6">Putative serine protease K12H4.7-like protein</fullName>
    </submittedName>
</protein>
<keyword evidence="7" id="KW-1185">Reference proteome</keyword>
<organism evidence="6 7">
    <name type="scientific">Leptotrombidium deliense</name>
    <dbReference type="NCBI Taxonomy" id="299467"/>
    <lineage>
        <taxon>Eukaryota</taxon>
        <taxon>Metazoa</taxon>
        <taxon>Ecdysozoa</taxon>
        <taxon>Arthropoda</taxon>
        <taxon>Chelicerata</taxon>
        <taxon>Arachnida</taxon>
        <taxon>Acari</taxon>
        <taxon>Acariformes</taxon>
        <taxon>Trombidiformes</taxon>
        <taxon>Prostigmata</taxon>
        <taxon>Anystina</taxon>
        <taxon>Parasitengona</taxon>
        <taxon>Trombiculoidea</taxon>
        <taxon>Trombiculidae</taxon>
        <taxon>Leptotrombidium</taxon>
    </lineage>
</organism>
<dbReference type="AlphaFoldDB" id="A0A443QDQ9"/>
<evidence type="ECO:0000256" key="3">
    <source>
        <dbReference type="ARBA" id="ARBA00022729"/>
    </source>
</evidence>
<dbReference type="Proteomes" id="UP000288716">
    <property type="component" value="Unassembled WGS sequence"/>
</dbReference>
<proteinExistence type="inferred from homology"/>
<evidence type="ECO:0000313" key="6">
    <source>
        <dbReference type="EMBL" id="RWS01141.1"/>
    </source>
</evidence>
<evidence type="ECO:0000256" key="2">
    <source>
        <dbReference type="ARBA" id="ARBA00022670"/>
    </source>
</evidence>
<dbReference type="PANTHER" id="PTHR11010">
    <property type="entry name" value="PROTEASE S28 PRO-X CARBOXYPEPTIDASE-RELATED"/>
    <property type="match status" value="1"/>
</dbReference>
<dbReference type="Gene3D" id="3.40.50.1820">
    <property type="entry name" value="alpha/beta hydrolase"/>
    <property type="match status" value="1"/>
</dbReference>